<dbReference type="SUPFAM" id="SSF53756">
    <property type="entry name" value="UDP-Glycosyltransferase/glycogen phosphorylase"/>
    <property type="match status" value="1"/>
</dbReference>
<dbReference type="PANTHER" id="PTHR12526:SF613">
    <property type="entry name" value="PHOSPHATIDYL-MYO-INOSITOL MANNOSYLTRANSFERASE"/>
    <property type="match status" value="1"/>
</dbReference>
<dbReference type="PANTHER" id="PTHR12526">
    <property type="entry name" value="GLYCOSYLTRANSFERASE"/>
    <property type="match status" value="1"/>
</dbReference>
<dbReference type="Pfam" id="PF13439">
    <property type="entry name" value="Glyco_transf_4"/>
    <property type="match status" value="1"/>
</dbReference>
<sequence length="424" mass="47029">MRIAIAAPLRTIVGGAETYLRALMPALLARGHQVALLYEQDAGDPTMHVDTGLDIPRWQTRGESALPAGLIRWRPDVVYAQGLTFPDVEDALLDAYPAALFVHAHRGTCISGSKTHAFPEMRECERTLGPGCLAYYFTRRCGGLNPVTTLSLYTRERGHRRRMSRYRALFVASRHMEHELVHNGVPGKHIHRNPIPPYGAVPISRPPEERPPTDTILYVGRLVRSKGCHHLIEAMPRVRAALGRPLRLVVAGTGPMEEELKAQARRTNADIEFLSWVDARTRQALMEAADLLVLPTLMPETFGMVGVEAGCAGLPTVAYSMGGVAEWLEPGVSGEFAHADPPTSSSLAEAMVRALRDPVHHLRLRNGAWEMARTITSDTHVGRLERVLERISQPSEVRAAPKRKFVRLDVVQDYIPSLLEFRAK</sequence>
<dbReference type="EMBL" id="CP089982">
    <property type="protein sequence ID" value="WXA92002.1"/>
    <property type="molecule type" value="Genomic_DNA"/>
</dbReference>
<organism evidence="3 4">
    <name type="scientific">Pendulispora brunnea</name>
    <dbReference type="NCBI Taxonomy" id="2905690"/>
    <lineage>
        <taxon>Bacteria</taxon>
        <taxon>Pseudomonadati</taxon>
        <taxon>Myxococcota</taxon>
        <taxon>Myxococcia</taxon>
        <taxon>Myxococcales</taxon>
        <taxon>Sorangiineae</taxon>
        <taxon>Pendulisporaceae</taxon>
        <taxon>Pendulispora</taxon>
    </lineage>
</organism>
<evidence type="ECO:0000259" key="2">
    <source>
        <dbReference type="Pfam" id="PF13439"/>
    </source>
</evidence>
<evidence type="ECO:0000313" key="4">
    <source>
        <dbReference type="Proteomes" id="UP001379533"/>
    </source>
</evidence>
<name>A0ABZ2K461_9BACT</name>
<proteinExistence type="predicted"/>
<reference evidence="3 4" key="1">
    <citation type="submission" date="2021-12" db="EMBL/GenBank/DDBJ databases">
        <title>Discovery of the Pendulisporaceae a myxobacterial family with distinct sporulation behavior and unique specialized metabolism.</title>
        <authorList>
            <person name="Garcia R."/>
            <person name="Popoff A."/>
            <person name="Bader C.D."/>
            <person name="Loehr J."/>
            <person name="Walesch S."/>
            <person name="Walt C."/>
            <person name="Boldt J."/>
            <person name="Bunk B."/>
            <person name="Haeckl F.J.F.P.J."/>
            <person name="Gunesch A.P."/>
            <person name="Birkelbach J."/>
            <person name="Nuebel U."/>
            <person name="Pietschmann T."/>
            <person name="Bach T."/>
            <person name="Mueller R."/>
        </authorList>
    </citation>
    <scope>NUCLEOTIDE SEQUENCE [LARGE SCALE GENOMIC DNA]</scope>
    <source>
        <strain evidence="3 4">MSr12523</strain>
    </source>
</reference>
<evidence type="ECO:0000259" key="1">
    <source>
        <dbReference type="Pfam" id="PF00534"/>
    </source>
</evidence>
<keyword evidence="4" id="KW-1185">Reference proteome</keyword>
<accession>A0ABZ2K461</accession>
<dbReference type="Proteomes" id="UP001379533">
    <property type="component" value="Chromosome"/>
</dbReference>
<dbReference type="InterPro" id="IPR001296">
    <property type="entry name" value="Glyco_trans_1"/>
</dbReference>
<feature type="domain" description="Glycosyl transferase family 1" evidence="1">
    <location>
        <begin position="211"/>
        <end position="367"/>
    </location>
</feature>
<protein>
    <submittedName>
        <fullName evidence="3">Glycosyltransferase family 4 protein</fullName>
    </submittedName>
</protein>
<dbReference type="RefSeq" id="WP_394842620.1">
    <property type="nucleotide sequence ID" value="NZ_CP089982.1"/>
</dbReference>
<dbReference type="CDD" id="cd03801">
    <property type="entry name" value="GT4_PimA-like"/>
    <property type="match status" value="1"/>
</dbReference>
<evidence type="ECO:0000313" key="3">
    <source>
        <dbReference type="EMBL" id="WXA92002.1"/>
    </source>
</evidence>
<dbReference type="Pfam" id="PF00534">
    <property type="entry name" value="Glycos_transf_1"/>
    <property type="match status" value="1"/>
</dbReference>
<feature type="domain" description="Glycosyltransferase subfamily 4-like N-terminal" evidence="2">
    <location>
        <begin position="13"/>
        <end position="191"/>
    </location>
</feature>
<dbReference type="Gene3D" id="3.40.50.2000">
    <property type="entry name" value="Glycogen Phosphorylase B"/>
    <property type="match status" value="2"/>
</dbReference>
<gene>
    <name evidence="3" type="ORF">LZC95_36820</name>
</gene>
<dbReference type="InterPro" id="IPR028098">
    <property type="entry name" value="Glyco_trans_4-like_N"/>
</dbReference>